<reference evidence="1" key="1">
    <citation type="submission" date="2014-11" db="EMBL/GenBank/DDBJ databases">
        <authorList>
            <person name="Amaro Gonzalez C."/>
        </authorList>
    </citation>
    <scope>NUCLEOTIDE SEQUENCE</scope>
</reference>
<reference evidence="1" key="2">
    <citation type="journal article" date="2015" name="Fish Shellfish Immunol.">
        <title>Early steps in the European eel (Anguilla anguilla)-Vibrio vulnificus interaction in the gills: Role of the RtxA13 toxin.</title>
        <authorList>
            <person name="Callol A."/>
            <person name="Pajuelo D."/>
            <person name="Ebbesson L."/>
            <person name="Teles M."/>
            <person name="MacKenzie S."/>
            <person name="Amaro C."/>
        </authorList>
    </citation>
    <scope>NUCLEOTIDE SEQUENCE</scope>
</reference>
<dbReference type="EMBL" id="GBXM01102940">
    <property type="protein sequence ID" value="JAH05637.1"/>
    <property type="molecule type" value="Transcribed_RNA"/>
</dbReference>
<dbReference type="AlphaFoldDB" id="A0A0E9PMV5"/>
<accession>A0A0E9PMV5</accession>
<sequence>MLSSTTLLLSSAPCPTSL</sequence>
<protein>
    <submittedName>
        <fullName evidence="1">Uncharacterized protein</fullName>
    </submittedName>
</protein>
<organism evidence="1">
    <name type="scientific">Anguilla anguilla</name>
    <name type="common">European freshwater eel</name>
    <name type="synonym">Muraena anguilla</name>
    <dbReference type="NCBI Taxonomy" id="7936"/>
    <lineage>
        <taxon>Eukaryota</taxon>
        <taxon>Metazoa</taxon>
        <taxon>Chordata</taxon>
        <taxon>Craniata</taxon>
        <taxon>Vertebrata</taxon>
        <taxon>Euteleostomi</taxon>
        <taxon>Actinopterygii</taxon>
        <taxon>Neopterygii</taxon>
        <taxon>Teleostei</taxon>
        <taxon>Anguilliformes</taxon>
        <taxon>Anguillidae</taxon>
        <taxon>Anguilla</taxon>
    </lineage>
</organism>
<evidence type="ECO:0000313" key="1">
    <source>
        <dbReference type="EMBL" id="JAH05637.1"/>
    </source>
</evidence>
<proteinExistence type="predicted"/>
<name>A0A0E9PMV5_ANGAN</name>